<protein>
    <recommendedName>
        <fullName evidence="1">MICOS complex subunit</fullName>
    </recommendedName>
</protein>
<dbReference type="PANTHER" id="PTHR28268:SF1">
    <property type="entry name" value="MICOS SUBUNIT MIC26"/>
    <property type="match status" value="1"/>
</dbReference>
<gene>
    <name evidence="2" type="ORF">M378DRAFT_179977</name>
</gene>
<keyword evidence="1" id="KW-0496">Mitochondrion</keyword>
<dbReference type="AlphaFoldDB" id="A0A0C2WZ03"/>
<evidence type="ECO:0000313" key="2">
    <source>
        <dbReference type="EMBL" id="KIL61638.1"/>
    </source>
</evidence>
<keyword evidence="3" id="KW-1185">Reference proteome</keyword>
<proteinExistence type="predicted"/>
<comment type="function">
    <text evidence="1">Component of the MICOS complex, a large protein complex of the mitochondrial inner membrane that plays crucial roles in the maintenance of crista junctions, inner membrane architecture, and formation of contact sites to the outer membrane.</text>
</comment>
<evidence type="ECO:0000256" key="1">
    <source>
        <dbReference type="RuleBase" id="RU363021"/>
    </source>
</evidence>
<dbReference type="GO" id="GO:0042407">
    <property type="term" value="P:cristae formation"/>
    <property type="evidence" value="ECO:0007669"/>
    <property type="project" value="InterPro"/>
</dbReference>
<dbReference type="InterPro" id="IPR033181">
    <property type="entry name" value="Mic26_fungi"/>
</dbReference>
<keyword evidence="1" id="KW-0999">Mitochondrion inner membrane</keyword>
<dbReference type="InParanoid" id="A0A0C2WZ03"/>
<dbReference type="OrthoDB" id="2399148at2759"/>
<sequence length="234" mass="26392">MFRALFRGVKARTIPPTSFALGAMSLSLSPDDSSSEFKPLATQPKLSIYPSPTPDIVLLDTPSRLERQISKVRKNILNTVQESRNEVQSVVDKWIGVEHAVESRVKAIISPSEQLTPNVLYIGISTLTGSIIARNRSLLGARLFLPSAFFLFSLHHFLPETTENLKTYLGEVEERYLPHVAQKHAVANAHTRMLVDRIKEETKEGRERFRKGVEWGVYKVQEVTGLKVGEVWKK</sequence>
<dbReference type="EMBL" id="KN818281">
    <property type="protein sequence ID" value="KIL61638.1"/>
    <property type="molecule type" value="Genomic_DNA"/>
</dbReference>
<dbReference type="STRING" id="946122.A0A0C2WZ03"/>
<dbReference type="PANTHER" id="PTHR28268">
    <property type="entry name" value="MICOS SUBUNIT MIC26"/>
    <property type="match status" value="1"/>
</dbReference>
<keyword evidence="1" id="KW-0472">Membrane</keyword>
<dbReference type="InterPro" id="IPR019166">
    <property type="entry name" value="MIC26/MIC27"/>
</dbReference>
<dbReference type="GO" id="GO:0044284">
    <property type="term" value="C:mitochondrial crista junction"/>
    <property type="evidence" value="ECO:0007669"/>
    <property type="project" value="TreeGrafter"/>
</dbReference>
<dbReference type="GO" id="GO:0061617">
    <property type="term" value="C:MICOS complex"/>
    <property type="evidence" value="ECO:0007669"/>
    <property type="project" value="UniProtKB-UniRule"/>
</dbReference>
<accession>A0A0C2WZ03</accession>
<dbReference type="Proteomes" id="UP000054549">
    <property type="component" value="Unassembled WGS sequence"/>
</dbReference>
<comment type="subcellular location">
    <subcellularLocation>
        <location evidence="1">Mitochondrion inner membrane</location>
    </subcellularLocation>
</comment>
<dbReference type="Pfam" id="PF09769">
    <property type="entry name" value="ApoO"/>
    <property type="match status" value="1"/>
</dbReference>
<evidence type="ECO:0000313" key="3">
    <source>
        <dbReference type="Proteomes" id="UP000054549"/>
    </source>
</evidence>
<reference evidence="2 3" key="1">
    <citation type="submission" date="2014-04" db="EMBL/GenBank/DDBJ databases">
        <title>Evolutionary Origins and Diversification of the Mycorrhizal Mutualists.</title>
        <authorList>
            <consortium name="DOE Joint Genome Institute"/>
            <consortium name="Mycorrhizal Genomics Consortium"/>
            <person name="Kohler A."/>
            <person name="Kuo A."/>
            <person name="Nagy L.G."/>
            <person name="Floudas D."/>
            <person name="Copeland A."/>
            <person name="Barry K.W."/>
            <person name="Cichocki N."/>
            <person name="Veneault-Fourrey C."/>
            <person name="LaButti K."/>
            <person name="Lindquist E.A."/>
            <person name="Lipzen A."/>
            <person name="Lundell T."/>
            <person name="Morin E."/>
            <person name="Murat C."/>
            <person name="Riley R."/>
            <person name="Ohm R."/>
            <person name="Sun H."/>
            <person name="Tunlid A."/>
            <person name="Henrissat B."/>
            <person name="Grigoriev I.V."/>
            <person name="Hibbett D.S."/>
            <person name="Martin F."/>
        </authorList>
    </citation>
    <scope>NUCLEOTIDE SEQUENCE [LARGE SCALE GENOMIC DNA]</scope>
    <source>
        <strain evidence="2 3">Koide BX008</strain>
    </source>
</reference>
<dbReference type="HOGENOM" id="CLU_072130_0_0_1"/>
<organism evidence="2 3">
    <name type="scientific">Amanita muscaria (strain Koide BX008)</name>
    <dbReference type="NCBI Taxonomy" id="946122"/>
    <lineage>
        <taxon>Eukaryota</taxon>
        <taxon>Fungi</taxon>
        <taxon>Dikarya</taxon>
        <taxon>Basidiomycota</taxon>
        <taxon>Agaricomycotina</taxon>
        <taxon>Agaricomycetes</taxon>
        <taxon>Agaricomycetidae</taxon>
        <taxon>Agaricales</taxon>
        <taxon>Pluteineae</taxon>
        <taxon>Amanitaceae</taxon>
        <taxon>Amanita</taxon>
    </lineage>
</organism>
<name>A0A0C2WZ03_AMAMK</name>
<comment type="subunit">
    <text evidence="1">Component of the mitochondrial contact site and cristae organizing system (MICOS) complex.</text>
</comment>